<keyword evidence="2" id="KW-1185">Reference proteome</keyword>
<accession>A0A4Y2FKV4</accession>
<evidence type="ECO:0000313" key="2">
    <source>
        <dbReference type="Proteomes" id="UP000499080"/>
    </source>
</evidence>
<dbReference type="AlphaFoldDB" id="A0A4Y2FKV4"/>
<reference evidence="1 2" key="1">
    <citation type="journal article" date="2019" name="Sci. Rep.">
        <title>Orb-weaving spider Araneus ventricosus genome elucidates the spidroin gene catalogue.</title>
        <authorList>
            <person name="Kono N."/>
            <person name="Nakamura H."/>
            <person name="Ohtoshi R."/>
            <person name="Moran D.A.P."/>
            <person name="Shinohara A."/>
            <person name="Yoshida Y."/>
            <person name="Fujiwara M."/>
            <person name="Mori M."/>
            <person name="Tomita M."/>
            <person name="Arakawa K."/>
        </authorList>
    </citation>
    <scope>NUCLEOTIDE SEQUENCE [LARGE SCALE GENOMIC DNA]</scope>
</reference>
<protein>
    <submittedName>
        <fullName evidence="1">Uncharacterized protein</fullName>
    </submittedName>
</protein>
<proteinExistence type="predicted"/>
<evidence type="ECO:0000313" key="1">
    <source>
        <dbReference type="EMBL" id="GBM41647.1"/>
    </source>
</evidence>
<sequence length="111" mass="12912">MENKYPHDRFLDSFQLQLDCFWKDSLFLFSKRNLGRLRPPMLFLERCAFFSPLEEPEKAATGIGKCSYRNWKRQLQESENTASGIGKGSYRNRKIQLQESEKAATGIENTA</sequence>
<name>A0A4Y2FKV4_ARAVE</name>
<dbReference type="EMBL" id="BGPR01000969">
    <property type="protein sequence ID" value="GBM41647.1"/>
    <property type="molecule type" value="Genomic_DNA"/>
</dbReference>
<gene>
    <name evidence="1" type="ORF">AVEN_198395_1</name>
</gene>
<dbReference type="Proteomes" id="UP000499080">
    <property type="component" value="Unassembled WGS sequence"/>
</dbReference>
<organism evidence="1 2">
    <name type="scientific">Araneus ventricosus</name>
    <name type="common">Orbweaver spider</name>
    <name type="synonym">Epeira ventricosa</name>
    <dbReference type="NCBI Taxonomy" id="182803"/>
    <lineage>
        <taxon>Eukaryota</taxon>
        <taxon>Metazoa</taxon>
        <taxon>Ecdysozoa</taxon>
        <taxon>Arthropoda</taxon>
        <taxon>Chelicerata</taxon>
        <taxon>Arachnida</taxon>
        <taxon>Araneae</taxon>
        <taxon>Araneomorphae</taxon>
        <taxon>Entelegynae</taxon>
        <taxon>Araneoidea</taxon>
        <taxon>Araneidae</taxon>
        <taxon>Araneus</taxon>
    </lineage>
</organism>
<comment type="caution">
    <text evidence="1">The sequence shown here is derived from an EMBL/GenBank/DDBJ whole genome shotgun (WGS) entry which is preliminary data.</text>
</comment>